<accession>A0ABY9HCM0</accession>
<dbReference type="Proteomes" id="UP001239522">
    <property type="component" value="Chromosome"/>
</dbReference>
<dbReference type="EMBL" id="CP120997">
    <property type="protein sequence ID" value="WLQ32119.1"/>
    <property type="molecule type" value="Genomic_DNA"/>
</dbReference>
<dbReference type="SUPFAM" id="SSF47203">
    <property type="entry name" value="Acyl-CoA dehydrogenase C-terminal domain-like"/>
    <property type="match status" value="1"/>
</dbReference>
<dbReference type="Gene3D" id="1.10.540.10">
    <property type="entry name" value="Acyl-CoA dehydrogenase/oxidase, N-terminal domain"/>
    <property type="match status" value="1"/>
</dbReference>
<proteinExistence type="inferred from homology"/>
<keyword evidence="4 6" id="KW-0274">FAD</keyword>
<keyword evidence="5 6" id="KW-0560">Oxidoreductase</keyword>
<gene>
    <name evidence="10" type="ORF">P8A18_01095</name>
</gene>
<dbReference type="PANTHER" id="PTHR43292">
    <property type="entry name" value="ACYL-COA DEHYDROGENASE"/>
    <property type="match status" value="1"/>
</dbReference>
<sequence>MHLEYTPQQQELRAELRTYFAALVPDNAYARYGDPAAQKRFYRQTIRRLGADGWLGVGWPTEYGGRGLSPMEQFIFFDEAAQAGVPLPLMALNTVGPTIMHFGTDEQKAAFLPGILAGETDFAIGYSEPGAGTDLAALKTRAVRDGDSYVVNGQKIWTTNGDTADWVWLAARTDPDAPAHKGITMLLVPTSDPGYSCTIINTLASHDTTASYYENIRVPVSHRVGEENKGWRLITNQLNHERVTLAAHGTMAIRALHDVRRWAAGTRLGDGRRVIDLGWVRTRLARTHARLDAMKLLNWQMVSAVQHQTLTPQDASAVKVYGSEARRDAYAWLLEVVGSAGPLKEGSAGAVLHGELERGYRSAVIFTFGGGNNEIQREIISWIGLGMPRVRR</sequence>
<dbReference type="Pfam" id="PF02771">
    <property type="entry name" value="Acyl-CoA_dh_N"/>
    <property type="match status" value="1"/>
</dbReference>
<dbReference type="Gene3D" id="2.40.110.10">
    <property type="entry name" value="Butyryl-CoA Dehydrogenase, subunit A, domain 2"/>
    <property type="match status" value="1"/>
</dbReference>
<dbReference type="InterPro" id="IPR009075">
    <property type="entry name" value="AcylCo_DH/oxidase_C"/>
</dbReference>
<evidence type="ECO:0000259" key="8">
    <source>
        <dbReference type="Pfam" id="PF02770"/>
    </source>
</evidence>
<reference evidence="10 11" key="1">
    <citation type="submission" date="2023-03" db="EMBL/GenBank/DDBJ databases">
        <title>Isolation and description of six Streptomyces strains from soil environments, able to metabolize different microbial glucans.</title>
        <authorList>
            <person name="Widen T."/>
            <person name="Larsbrink J."/>
        </authorList>
    </citation>
    <scope>NUCLEOTIDE SEQUENCE [LARGE SCALE GENOMIC DNA]</scope>
    <source>
        <strain evidence="10 11">Mut1</strain>
    </source>
</reference>
<feature type="domain" description="Acyl-CoA oxidase/dehydrogenase middle" evidence="8">
    <location>
        <begin position="123"/>
        <end position="205"/>
    </location>
</feature>
<keyword evidence="11" id="KW-1185">Reference proteome</keyword>
<dbReference type="InterPro" id="IPR009100">
    <property type="entry name" value="AcylCoA_DH/oxidase_NM_dom_sf"/>
</dbReference>
<protein>
    <submittedName>
        <fullName evidence="10">Acyl-CoA dehydrogenase family protein</fullName>
    </submittedName>
</protein>
<evidence type="ECO:0000259" key="7">
    <source>
        <dbReference type="Pfam" id="PF00441"/>
    </source>
</evidence>
<comment type="similarity">
    <text evidence="2 6">Belongs to the acyl-CoA dehydrogenase family.</text>
</comment>
<evidence type="ECO:0000313" key="11">
    <source>
        <dbReference type="Proteomes" id="UP001239522"/>
    </source>
</evidence>
<dbReference type="InterPro" id="IPR006091">
    <property type="entry name" value="Acyl-CoA_Oxase/DH_mid-dom"/>
</dbReference>
<dbReference type="InterPro" id="IPR046373">
    <property type="entry name" value="Acyl-CoA_Oxase/DH_mid-dom_sf"/>
</dbReference>
<evidence type="ECO:0000256" key="2">
    <source>
        <dbReference type="ARBA" id="ARBA00009347"/>
    </source>
</evidence>
<organism evidence="10 11">
    <name type="scientific">Streptomyces castrisilvae</name>
    <dbReference type="NCBI Taxonomy" id="3033811"/>
    <lineage>
        <taxon>Bacteria</taxon>
        <taxon>Bacillati</taxon>
        <taxon>Actinomycetota</taxon>
        <taxon>Actinomycetes</taxon>
        <taxon>Kitasatosporales</taxon>
        <taxon>Streptomycetaceae</taxon>
        <taxon>Streptomyces</taxon>
    </lineage>
</organism>
<evidence type="ECO:0000256" key="1">
    <source>
        <dbReference type="ARBA" id="ARBA00001974"/>
    </source>
</evidence>
<dbReference type="InterPro" id="IPR037069">
    <property type="entry name" value="AcylCoA_DH/ox_N_sf"/>
</dbReference>
<evidence type="ECO:0000313" key="10">
    <source>
        <dbReference type="EMBL" id="WLQ32119.1"/>
    </source>
</evidence>
<dbReference type="PANTHER" id="PTHR43292:SF3">
    <property type="entry name" value="ACYL-COA DEHYDROGENASE FADE29"/>
    <property type="match status" value="1"/>
</dbReference>
<evidence type="ECO:0000256" key="4">
    <source>
        <dbReference type="ARBA" id="ARBA00022827"/>
    </source>
</evidence>
<feature type="domain" description="Acyl-CoA dehydrogenase/oxidase N-terminal" evidence="9">
    <location>
        <begin position="6"/>
        <end position="119"/>
    </location>
</feature>
<evidence type="ECO:0000256" key="3">
    <source>
        <dbReference type="ARBA" id="ARBA00022630"/>
    </source>
</evidence>
<dbReference type="Pfam" id="PF02770">
    <property type="entry name" value="Acyl-CoA_dh_M"/>
    <property type="match status" value="1"/>
</dbReference>
<dbReference type="Pfam" id="PF00441">
    <property type="entry name" value="Acyl-CoA_dh_1"/>
    <property type="match status" value="1"/>
</dbReference>
<dbReference type="RefSeq" id="WP_306050850.1">
    <property type="nucleotide sequence ID" value="NZ_CP120997.1"/>
</dbReference>
<evidence type="ECO:0000256" key="5">
    <source>
        <dbReference type="ARBA" id="ARBA00023002"/>
    </source>
</evidence>
<feature type="domain" description="Acyl-CoA dehydrogenase/oxidase C-terminal" evidence="7">
    <location>
        <begin position="228"/>
        <end position="380"/>
    </location>
</feature>
<dbReference type="Gene3D" id="1.20.140.10">
    <property type="entry name" value="Butyryl-CoA Dehydrogenase, subunit A, domain 3"/>
    <property type="match status" value="1"/>
</dbReference>
<evidence type="ECO:0000256" key="6">
    <source>
        <dbReference type="RuleBase" id="RU362125"/>
    </source>
</evidence>
<comment type="cofactor">
    <cofactor evidence="1 6">
        <name>FAD</name>
        <dbReference type="ChEBI" id="CHEBI:57692"/>
    </cofactor>
</comment>
<name>A0ABY9HCM0_9ACTN</name>
<dbReference type="InterPro" id="IPR036250">
    <property type="entry name" value="AcylCo_DH-like_C"/>
</dbReference>
<dbReference type="SUPFAM" id="SSF56645">
    <property type="entry name" value="Acyl-CoA dehydrogenase NM domain-like"/>
    <property type="match status" value="1"/>
</dbReference>
<dbReference type="InterPro" id="IPR013786">
    <property type="entry name" value="AcylCoA_DH/ox_N"/>
</dbReference>
<evidence type="ECO:0000259" key="9">
    <source>
        <dbReference type="Pfam" id="PF02771"/>
    </source>
</evidence>
<keyword evidence="3 6" id="KW-0285">Flavoprotein</keyword>
<dbReference type="InterPro" id="IPR052161">
    <property type="entry name" value="Mycobact_Acyl-CoA_DH"/>
</dbReference>